<keyword evidence="4" id="KW-0106">Calcium</keyword>
<reference evidence="10" key="2">
    <citation type="submission" date="2025-09" db="UniProtKB">
        <authorList>
            <consortium name="Ensembl"/>
        </authorList>
    </citation>
    <scope>IDENTIFICATION</scope>
</reference>
<keyword evidence="5" id="KW-1133">Transmembrane helix</keyword>
<proteinExistence type="predicted"/>
<keyword evidence="6" id="KW-0472">Membrane</keyword>
<feature type="domain" description="VWA N-terminal" evidence="9">
    <location>
        <begin position="108"/>
        <end position="209"/>
    </location>
</feature>
<dbReference type="OrthoDB" id="8916031at2759"/>
<dbReference type="Pfam" id="PF08399">
    <property type="entry name" value="VWA_N"/>
    <property type="match status" value="1"/>
</dbReference>
<evidence type="ECO:0000256" key="8">
    <source>
        <dbReference type="SAM" id="SignalP"/>
    </source>
</evidence>
<evidence type="ECO:0000313" key="10">
    <source>
        <dbReference type="Ensembl" id="ENSMCSP00000008668.1"/>
    </source>
</evidence>
<reference evidence="10" key="1">
    <citation type="submission" date="2025-08" db="UniProtKB">
        <authorList>
            <consortium name="Ensembl"/>
        </authorList>
    </citation>
    <scope>IDENTIFICATION</scope>
</reference>
<dbReference type="Proteomes" id="UP000694560">
    <property type="component" value="Unplaced"/>
</dbReference>
<keyword evidence="11" id="KW-1185">Reference proteome</keyword>
<keyword evidence="2" id="KW-0812">Transmembrane</keyword>
<dbReference type="PANTHER" id="PTHR10166:SF6">
    <property type="entry name" value="VOLTAGE-DEPENDENT CALCIUM CHANNEL SUBUNIT ALPHA-2_DELTA-1"/>
    <property type="match status" value="1"/>
</dbReference>
<sequence length="323" mass="36599">MAAGWLLVFSLTLFQSLVMNHSSEGPFPSATTIKAWVDKMQEDLVTLARTASGVDQLAKIYTKNTDLYTVAANNPRQLVEIAARDIEKLLSNRSKALVRLAKEAEKYQASHQWRDEFGPEKNETESGSQRIRPVFEDDPVFRRQTSYQHAAVHIPTDIYEGSTIVLNELNWTAALDDVFKRNREEDPTLLWQVFGSATGLARYYPASPWVDKSRTPNKIDLYDVRRRPWYIQGAASPKDMLILVDASGSVSGLTLKLIRTSVIEMLETLSDDDFVNVVSVSICSFHKIGIVNKSISKLFLIPEVKYLSVKLQMDLKFIPKYHI</sequence>
<dbReference type="AlphaFoldDB" id="A0A8C5TL62"/>
<dbReference type="InterPro" id="IPR013608">
    <property type="entry name" value="VWA_N"/>
</dbReference>
<organism evidence="10 11">
    <name type="scientific">Malurus cyaneus samueli</name>
    <dbReference type="NCBI Taxonomy" id="2593467"/>
    <lineage>
        <taxon>Eukaryota</taxon>
        <taxon>Metazoa</taxon>
        <taxon>Chordata</taxon>
        <taxon>Craniata</taxon>
        <taxon>Vertebrata</taxon>
        <taxon>Euteleostomi</taxon>
        <taxon>Archelosauria</taxon>
        <taxon>Archosauria</taxon>
        <taxon>Dinosauria</taxon>
        <taxon>Saurischia</taxon>
        <taxon>Theropoda</taxon>
        <taxon>Coelurosauria</taxon>
        <taxon>Aves</taxon>
        <taxon>Neognathae</taxon>
        <taxon>Neoaves</taxon>
        <taxon>Telluraves</taxon>
        <taxon>Australaves</taxon>
        <taxon>Passeriformes</taxon>
        <taxon>Meliphagoidea</taxon>
        <taxon>Maluridae</taxon>
        <taxon>Malurus</taxon>
    </lineage>
</organism>
<evidence type="ECO:0000259" key="9">
    <source>
        <dbReference type="Pfam" id="PF08399"/>
    </source>
</evidence>
<dbReference type="PANTHER" id="PTHR10166">
    <property type="entry name" value="VOLTAGE-DEPENDENT CALCIUM CHANNEL SUBUNIT ALPHA-2/DELTA-RELATED"/>
    <property type="match status" value="1"/>
</dbReference>
<accession>A0A8C5TL62</accession>
<feature type="chain" id="PRO_5034651771" description="VWA N-terminal domain-containing protein" evidence="8">
    <location>
        <begin position="23"/>
        <end position="323"/>
    </location>
</feature>
<dbReference type="Ensembl" id="ENSMCST00000008885.1">
    <property type="protein sequence ID" value="ENSMCSP00000008668.1"/>
    <property type="gene ID" value="ENSMCSG00000006152.1"/>
</dbReference>
<dbReference type="InterPro" id="IPR036465">
    <property type="entry name" value="vWFA_dom_sf"/>
</dbReference>
<keyword evidence="3 8" id="KW-0732">Signal</keyword>
<feature type="signal peptide" evidence="8">
    <location>
        <begin position="1"/>
        <end position="22"/>
    </location>
</feature>
<dbReference type="GO" id="GO:0005245">
    <property type="term" value="F:voltage-gated calcium channel activity"/>
    <property type="evidence" value="ECO:0007669"/>
    <property type="project" value="TreeGrafter"/>
</dbReference>
<evidence type="ECO:0000256" key="1">
    <source>
        <dbReference type="ARBA" id="ARBA00004479"/>
    </source>
</evidence>
<protein>
    <recommendedName>
        <fullName evidence="9">VWA N-terminal domain-containing protein</fullName>
    </recommendedName>
</protein>
<name>A0A8C5TL62_9PASS</name>
<dbReference type="GO" id="GO:1990454">
    <property type="term" value="C:L-type voltage-gated calcium channel complex"/>
    <property type="evidence" value="ECO:0007669"/>
    <property type="project" value="TreeGrafter"/>
</dbReference>
<dbReference type="SUPFAM" id="SSF53300">
    <property type="entry name" value="vWA-like"/>
    <property type="match status" value="1"/>
</dbReference>
<evidence type="ECO:0000256" key="7">
    <source>
        <dbReference type="ARBA" id="ARBA00023180"/>
    </source>
</evidence>
<evidence type="ECO:0000256" key="4">
    <source>
        <dbReference type="ARBA" id="ARBA00022837"/>
    </source>
</evidence>
<keyword evidence="7" id="KW-0325">Glycoprotein</keyword>
<evidence type="ECO:0000256" key="6">
    <source>
        <dbReference type="ARBA" id="ARBA00023136"/>
    </source>
</evidence>
<evidence type="ECO:0000256" key="2">
    <source>
        <dbReference type="ARBA" id="ARBA00022692"/>
    </source>
</evidence>
<dbReference type="InterPro" id="IPR051173">
    <property type="entry name" value="Ca_channel_alpha-2/delta"/>
</dbReference>
<evidence type="ECO:0000256" key="3">
    <source>
        <dbReference type="ARBA" id="ARBA00022729"/>
    </source>
</evidence>
<comment type="subcellular location">
    <subcellularLocation>
        <location evidence="1">Membrane</location>
        <topology evidence="1">Single-pass type I membrane protein</topology>
    </subcellularLocation>
</comment>
<evidence type="ECO:0000256" key="5">
    <source>
        <dbReference type="ARBA" id="ARBA00022989"/>
    </source>
</evidence>
<evidence type="ECO:0000313" key="11">
    <source>
        <dbReference type="Proteomes" id="UP000694560"/>
    </source>
</evidence>